<sequence>MSTQMMMSDLFVDLSTEQQQLLAGGQDELGDDEFGGDEFGDDESGGDELSLSGSPVRHRPRRYLIRGVVSLRSIPRSS</sequence>
<comment type="caution">
    <text evidence="2">The sequence shown here is derived from an EMBL/GenBank/DDBJ whole genome shotgun (WGS) entry which is preliminary data.</text>
</comment>
<protein>
    <submittedName>
        <fullName evidence="2">Uncharacterized protein</fullName>
    </submittedName>
</protein>
<reference evidence="2 3" key="1">
    <citation type="journal article" date="2020" name="ISME J.">
        <title>Comparative genomics reveals insights into cyanobacterial evolution and habitat adaptation.</title>
        <authorList>
            <person name="Chen M.Y."/>
            <person name="Teng W.K."/>
            <person name="Zhao L."/>
            <person name="Hu C.X."/>
            <person name="Zhou Y.K."/>
            <person name="Han B.P."/>
            <person name="Song L.R."/>
            <person name="Shu W.S."/>
        </authorList>
    </citation>
    <scope>NUCLEOTIDE SEQUENCE [LARGE SCALE GENOMIC DNA]</scope>
    <source>
        <strain evidence="2 3">FACHB-391</strain>
    </source>
</reference>
<feature type="compositionally biased region" description="Acidic residues" evidence="1">
    <location>
        <begin position="28"/>
        <end position="46"/>
    </location>
</feature>
<organism evidence="2 3">
    <name type="scientific">Nostoc linckia FACHB-391</name>
    <dbReference type="NCBI Taxonomy" id="2692906"/>
    <lineage>
        <taxon>Bacteria</taxon>
        <taxon>Bacillati</taxon>
        <taxon>Cyanobacteriota</taxon>
        <taxon>Cyanophyceae</taxon>
        <taxon>Nostocales</taxon>
        <taxon>Nostocaceae</taxon>
        <taxon>Nostoc</taxon>
    </lineage>
</organism>
<dbReference type="RefSeq" id="WP_190891972.1">
    <property type="nucleotide sequence ID" value="NZ_JACJTE010000004.1"/>
</dbReference>
<dbReference type="Proteomes" id="UP000604661">
    <property type="component" value="Unassembled WGS sequence"/>
</dbReference>
<evidence type="ECO:0000256" key="1">
    <source>
        <dbReference type="SAM" id="MobiDB-lite"/>
    </source>
</evidence>
<name>A0ABR8ET38_NOSLI</name>
<gene>
    <name evidence="2" type="ORF">H6G95_06325</name>
</gene>
<evidence type="ECO:0000313" key="2">
    <source>
        <dbReference type="EMBL" id="MBD2560242.1"/>
    </source>
</evidence>
<accession>A0ABR8ET38</accession>
<dbReference type="EMBL" id="JACJTE010000004">
    <property type="protein sequence ID" value="MBD2560242.1"/>
    <property type="molecule type" value="Genomic_DNA"/>
</dbReference>
<proteinExistence type="predicted"/>
<keyword evidence="3" id="KW-1185">Reference proteome</keyword>
<evidence type="ECO:0000313" key="3">
    <source>
        <dbReference type="Proteomes" id="UP000604661"/>
    </source>
</evidence>
<feature type="region of interest" description="Disordered" evidence="1">
    <location>
        <begin position="21"/>
        <end position="55"/>
    </location>
</feature>